<evidence type="ECO:0000256" key="4">
    <source>
        <dbReference type="ARBA" id="ARBA00022980"/>
    </source>
</evidence>
<protein>
    <submittedName>
        <fullName evidence="8">39S ribosomal protein L41-like protein</fullName>
    </submittedName>
</protein>
<dbReference type="PANTHER" id="PTHR21338:SF0">
    <property type="entry name" value="LARGE RIBOSOMAL SUBUNIT PROTEIN ML41"/>
    <property type="match status" value="1"/>
</dbReference>
<evidence type="ECO:0000256" key="5">
    <source>
        <dbReference type="ARBA" id="ARBA00023128"/>
    </source>
</evidence>
<comment type="subcellular location">
    <subcellularLocation>
        <location evidence="1">Mitochondrion</location>
    </subcellularLocation>
</comment>
<keyword evidence="11" id="KW-1185">Reference proteome</keyword>
<dbReference type="GO" id="GO:0003735">
    <property type="term" value="F:structural constituent of ribosome"/>
    <property type="evidence" value="ECO:0007669"/>
    <property type="project" value="InterPro"/>
</dbReference>
<keyword evidence="6" id="KW-0687">Ribonucleoprotein</keyword>
<keyword evidence="5" id="KW-0496">Mitochondrion</keyword>
<accession>A0A3S3RE65</accession>
<evidence type="ECO:0000256" key="1">
    <source>
        <dbReference type="ARBA" id="ARBA00004173"/>
    </source>
</evidence>
<keyword evidence="4 8" id="KW-0689">Ribosomal protein</keyword>
<evidence type="ECO:0000313" key="9">
    <source>
        <dbReference type="EMBL" id="RWR99431.1"/>
    </source>
</evidence>
<dbReference type="AlphaFoldDB" id="A0A3S3RE65"/>
<dbReference type="EMBL" id="NCKU01011413">
    <property type="protein sequence ID" value="RWS00448.1"/>
    <property type="molecule type" value="Genomic_DNA"/>
</dbReference>
<reference evidence="8" key="2">
    <citation type="submission" date="2018-11" db="EMBL/GenBank/DDBJ databases">
        <title>Trombidioid mite genomics.</title>
        <authorList>
            <person name="Dong X."/>
        </authorList>
    </citation>
    <scope>NUCLEOTIDE SEQUENCE</scope>
    <source>
        <strain evidence="8">UoL-WK</strain>
    </source>
</reference>
<dbReference type="GO" id="GO:0006412">
    <property type="term" value="P:translation"/>
    <property type="evidence" value="ECO:0007669"/>
    <property type="project" value="TreeGrafter"/>
</dbReference>
<sequence length="195" mass="23149">MAIQMNVKRTLDLSFAKKCEKLNFVVIRTLQTSSERRGRDPFYVDQHKRVTKFTIPNRDSQWDPKHIPKHLFDDYFNYPIYKCPLGMKHPGFWFRDKFHYVKEMEPELIVPDLTDFKLKPYVSYRTPDVEQSEYNAKALFNKTYANTIVDEFLKGEKIEMKASEKDIRAARIKAKQTGADLFEPTIDELIENDKK</sequence>
<dbReference type="InterPro" id="IPR019189">
    <property type="entry name" value="Ribosomal_mL41"/>
</dbReference>
<evidence type="ECO:0000256" key="6">
    <source>
        <dbReference type="ARBA" id="ARBA00023274"/>
    </source>
</evidence>
<keyword evidence="3" id="KW-0809">Transit peptide</keyword>
<gene>
    <name evidence="8" type="ORF">B4U79_05042</name>
    <name evidence="10" type="ORF">B4U79_07504</name>
    <name evidence="9" type="ORF">B4U79_07516</name>
    <name evidence="7" type="ORF">B4U79_08845</name>
</gene>
<comment type="similarity">
    <text evidence="2">Belongs to the mitochondrion-specific ribosomal protein mL41 family.</text>
</comment>
<dbReference type="STRING" id="1965070.A0A3S3RE65"/>
<proteinExistence type="inferred from homology"/>
<dbReference type="OrthoDB" id="408933at2759"/>
<dbReference type="Pfam" id="PF09809">
    <property type="entry name" value="MRP-L27"/>
    <property type="match status" value="1"/>
</dbReference>
<evidence type="ECO:0000313" key="10">
    <source>
        <dbReference type="EMBL" id="RWS00448.1"/>
    </source>
</evidence>
<dbReference type="Proteomes" id="UP000285301">
    <property type="component" value="Unassembled WGS sequence"/>
</dbReference>
<dbReference type="EMBL" id="NCKU01018475">
    <property type="protein sequence ID" value="RWR98837.1"/>
    <property type="molecule type" value="Genomic_DNA"/>
</dbReference>
<evidence type="ECO:0000256" key="2">
    <source>
        <dbReference type="ARBA" id="ARBA00010152"/>
    </source>
</evidence>
<organism evidence="8 11">
    <name type="scientific">Dinothrombium tinctorium</name>
    <dbReference type="NCBI Taxonomy" id="1965070"/>
    <lineage>
        <taxon>Eukaryota</taxon>
        <taxon>Metazoa</taxon>
        <taxon>Ecdysozoa</taxon>
        <taxon>Arthropoda</taxon>
        <taxon>Chelicerata</taxon>
        <taxon>Arachnida</taxon>
        <taxon>Acari</taxon>
        <taxon>Acariformes</taxon>
        <taxon>Trombidiformes</taxon>
        <taxon>Prostigmata</taxon>
        <taxon>Anystina</taxon>
        <taxon>Parasitengona</taxon>
        <taxon>Trombidioidea</taxon>
        <taxon>Trombidiidae</taxon>
        <taxon>Dinothrombium</taxon>
    </lineage>
</organism>
<evidence type="ECO:0000313" key="8">
    <source>
        <dbReference type="EMBL" id="RWR99428.1"/>
    </source>
</evidence>
<dbReference type="EMBL" id="NCKU01015211">
    <property type="protein sequence ID" value="RWR99428.1"/>
    <property type="molecule type" value="Genomic_DNA"/>
</dbReference>
<reference evidence="8 11" key="1">
    <citation type="journal article" date="2018" name="Gigascience">
        <title>Genomes of trombidid mites reveal novel predicted allergens and laterally-transferred genes associated with secondary metabolism.</title>
        <authorList>
            <person name="Dong X."/>
            <person name="Chaisiri K."/>
            <person name="Xia D."/>
            <person name="Armstrong S.D."/>
            <person name="Fang Y."/>
            <person name="Donnelly M.J."/>
            <person name="Kadowaki T."/>
            <person name="McGarry J.W."/>
            <person name="Darby A.C."/>
            <person name="Makepeace B.L."/>
        </authorList>
    </citation>
    <scope>NUCLEOTIDE SEQUENCE [LARGE SCALE GENOMIC DNA]</scope>
    <source>
        <strain evidence="8">UoL-WK</strain>
    </source>
</reference>
<comment type="caution">
    <text evidence="8">The sequence shown here is derived from an EMBL/GenBank/DDBJ whole genome shotgun (WGS) entry which is preliminary data.</text>
</comment>
<evidence type="ECO:0000313" key="7">
    <source>
        <dbReference type="EMBL" id="RWR98837.1"/>
    </source>
</evidence>
<evidence type="ECO:0000313" key="11">
    <source>
        <dbReference type="Proteomes" id="UP000285301"/>
    </source>
</evidence>
<dbReference type="EMBL" id="NCKU01015197">
    <property type="protein sequence ID" value="RWR99431.1"/>
    <property type="molecule type" value="Genomic_DNA"/>
</dbReference>
<evidence type="ECO:0000256" key="3">
    <source>
        <dbReference type="ARBA" id="ARBA00022946"/>
    </source>
</evidence>
<dbReference type="GO" id="GO:0005762">
    <property type="term" value="C:mitochondrial large ribosomal subunit"/>
    <property type="evidence" value="ECO:0007669"/>
    <property type="project" value="InterPro"/>
</dbReference>
<name>A0A3S3RE65_9ACAR</name>
<dbReference type="PANTHER" id="PTHR21338">
    <property type="entry name" value="MITOCHONDRIAL RIBOSOMAL PROTEIN L41"/>
    <property type="match status" value="1"/>
</dbReference>